<reference evidence="2 4" key="1">
    <citation type="submission" date="2016-01" db="EMBL/GenBank/DDBJ databases">
        <title>Biosynthesis of antibiotic leucinostatins and their inhibition on Phytophthora in bio-control Purpureocillium lilacinum.</title>
        <authorList>
            <person name="Wang G."/>
            <person name="Liu Z."/>
            <person name="Lin R."/>
            <person name="Li E."/>
            <person name="Mao Z."/>
            <person name="Ling J."/>
            <person name="Yin W."/>
            <person name="Xie B."/>
        </authorList>
    </citation>
    <scope>NUCLEOTIDE SEQUENCE [LARGE SCALE GENOMIC DNA]</scope>
    <source>
        <strain evidence="2">PLBJ-1</strain>
        <strain evidence="3">PLFJ-1</strain>
    </source>
</reference>
<feature type="compositionally biased region" description="Basic and acidic residues" evidence="1">
    <location>
        <begin position="274"/>
        <end position="290"/>
    </location>
</feature>
<evidence type="ECO:0000313" key="3">
    <source>
        <dbReference type="EMBL" id="OAQ85508.1"/>
    </source>
</evidence>
<organism evidence="2 4">
    <name type="scientific">Purpureocillium lilacinum</name>
    <name type="common">Paecilomyces lilacinus</name>
    <dbReference type="NCBI Taxonomy" id="33203"/>
    <lineage>
        <taxon>Eukaryota</taxon>
        <taxon>Fungi</taxon>
        <taxon>Dikarya</taxon>
        <taxon>Ascomycota</taxon>
        <taxon>Pezizomycotina</taxon>
        <taxon>Sordariomycetes</taxon>
        <taxon>Hypocreomycetidae</taxon>
        <taxon>Hypocreales</taxon>
        <taxon>Ophiocordycipitaceae</taxon>
        <taxon>Purpureocillium</taxon>
    </lineage>
</organism>
<sequence>MSCSIASTAAREFSSAFPSPFSRPFPDQCCRCNHAVLSSQYARLRGKGYTHGTAKKTHALPAGEISPIPVTKMWTRRGRANLEHCWLSLFAAVGSAARCGEGTWAFLGKLGPLKRATTVSNWLLQTRPSGGRPPLPQCARFFVDGAKGVERPITVARIESDKSLLASSSRGRDVLAGPPRVTGCAFAFPCPDKSRSRGRLATEHEYLLHLPLAASYNGSTARHRATRGQDSTAARPAPTGKASIFPTRQSSPTSINRLPAKQRMPFRRNYRPLAKKESHTMTSVRAHDPMPQRAGVHGRQEAPPLARQSGRGLVLSNGGRSPPR</sequence>
<protein>
    <submittedName>
        <fullName evidence="2">Uncharacterized protein</fullName>
    </submittedName>
</protein>
<dbReference type="EMBL" id="LSBH01000006">
    <property type="protein sequence ID" value="OAQ77479.1"/>
    <property type="molecule type" value="Genomic_DNA"/>
</dbReference>
<name>A0A179GK33_PURLI</name>
<evidence type="ECO:0000313" key="4">
    <source>
        <dbReference type="Proteomes" id="UP000078240"/>
    </source>
</evidence>
<dbReference type="Proteomes" id="UP000078340">
    <property type="component" value="Unassembled WGS sequence"/>
</dbReference>
<dbReference type="AlphaFoldDB" id="A0A179GK33"/>
<gene>
    <name evidence="2" type="ORF">VFPBJ_07951</name>
    <name evidence="3" type="ORF">VFPFJ_07897</name>
</gene>
<feature type="region of interest" description="Disordered" evidence="1">
    <location>
        <begin position="219"/>
        <end position="324"/>
    </location>
</feature>
<feature type="compositionally biased region" description="Polar residues" evidence="1">
    <location>
        <begin position="246"/>
        <end position="256"/>
    </location>
</feature>
<evidence type="ECO:0000256" key="1">
    <source>
        <dbReference type="SAM" id="MobiDB-lite"/>
    </source>
</evidence>
<proteinExistence type="predicted"/>
<evidence type="ECO:0000313" key="2">
    <source>
        <dbReference type="EMBL" id="OAQ77479.1"/>
    </source>
</evidence>
<accession>A0A179GK33</accession>
<dbReference type="Proteomes" id="UP000078240">
    <property type="component" value="Unassembled WGS sequence"/>
</dbReference>
<dbReference type="EMBL" id="LSBI01000007">
    <property type="protein sequence ID" value="OAQ85508.1"/>
    <property type="molecule type" value="Genomic_DNA"/>
</dbReference>
<comment type="caution">
    <text evidence="2">The sequence shown here is derived from an EMBL/GenBank/DDBJ whole genome shotgun (WGS) entry which is preliminary data.</text>
</comment>